<organism evidence="13 21">
    <name type="scientific">Eggerthella lenta</name>
    <name type="common">Eubacterium lentum</name>
    <dbReference type="NCBI Taxonomy" id="84112"/>
    <lineage>
        <taxon>Bacteria</taxon>
        <taxon>Bacillati</taxon>
        <taxon>Actinomycetota</taxon>
        <taxon>Coriobacteriia</taxon>
        <taxon>Eggerthellales</taxon>
        <taxon>Eggerthellaceae</taxon>
        <taxon>Eggerthella</taxon>
    </lineage>
</organism>
<dbReference type="PROSITE" id="PS51194">
    <property type="entry name" value="HELICASE_CTER"/>
    <property type="match status" value="1"/>
</dbReference>
<evidence type="ECO:0000259" key="11">
    <source>
        <dbReference type="PROSITE" id="PS51194"/>
    </source>
</evidence>
<dbReference type="GO" id="GO:0003678">
    <property type="term" value="F:DNA helicase activity"/>
    <property type="evidence" value="ECO:0007669"/>
    <property type="project" value="TreeGrafter"/>
</dbReference>
<dbReference type="InterPro" id="IPR014001">
    <property type="entry name" value="Helicase_ATP-bd"/>
</dbReference>
<dbReference type="InterPro" id="IPR027417">
    <property type="entry name" value="P-loop_NTPase"/>
</dbReference>
<dbReference type="Gene3D" id="3.40.50.300">
    <property type="entry name" value="P-loop containing nucleotide triphosphate hydrolases"/>
    <property type="match status" value="2"/>
</dbReference>
<dbReference type="CDD" id="cd04488">
    <property type="entry name" value="RecG_wedge_OBF"/>
    <property type="match status" value="1"/>
</dbReference>
<dbReference type="GO" id="GO:0006281">
    <property type="term" value="P:DNA repair"/>
    <property type="evidence" value="ECO:0007669"/>
    <property type="project" value="UniProtKB-KW"/>
</dbReference>
<keyword evidence="6" id="KW-0238">DNA-binding</keyword>
<dbReference type="Pfam" id="PF19833">
    <property type="entry name" value="RecG_dom3_C"/>
    <property type="match status" value="1"/>
</dbReference>
<evidence type="ECO:0000313" key="17">
    <source>
        <dbReference type="EMBL" id="TNU93975.1"/>
    </source>
</evidence>
<evidence type="ECO:0000313" key="20">
    <source>
        <dbReference type="Proteomes" id="UP000253915"/>
    </source>
</evidence>
<gene>
    <name evidence="16" type="ORF">C1853_00955</name>
    <name evidence="15" type="ORF">C1871_02350</name>
    <name evidence="14" type="ORF">C1872_04165</name>
    <name evidence="13" type="ORF">C1875_01020</name>
    <name evidence="17" type="ORF">FIC87_04165</name>
    <name evidence="12" type="ORF">GO726_04555</name>
</gene>
<dbReference type="PANTHER" id="PTHR47964:SF1">
    <property type="entry name" value="ATP-DEPENDENT DNA HELICASE HOMOLOG RECG, CHLOROPLASTIC"/>
    <property type="match status" value="1"/>
</dbReference>
<dbReference type="SUPFAM" id="SSF52540">
    <property type="entry name" value="P-loop containing nucleoside triphosphate hydrolases"/>
    <property type="match status" value="2"/>
</dbReference>
<dbReference type="GO" id="GO:0016787">
    <property type="term" value="F:hydrolase activity"/>
    <property type="evidence" value="ECO:0007669"/>
    <property type="project" value="UniProtKB-KW"/>
</dbReference>
<evidence type="ECO:0000313" key="12">
    <source>
        <dbReference type="EMBL" id="MVN32438.1"/>
    </source>
</evidence>
<keyword evidence="7" id="KW-0234">DNA repair</keyword>
<dbReference type="InterPro" id="IPR047112">
    <property type="entry name" value="RecG/Mfd"/>
</dbReference>
<evidence type="ECO:0000313" key="22">
    <source>
        <dbReference type="Proteomes" id="UP000312594"/>
    </source>
</evidence>
<evidence type="ECO:0000313" key="14">
    <source>
        <dbReference type="EMBL" id="RDB80769.1"/>
    </source>
</evidence>
<dbReference type="InterPro" id="IPR012340">
    <property type="entry name" value="NA-bd_OB-fold"/>
</dbReference>
<feature type="region of interest" description="Disordered" evidence="9">
    <location>
        <begin position="494"/>
        <end position="513"/>
    </location>
</feature>
<dbReference type="EMBL" id="PPTY01000002">
    <property type="protein sequence ID" value="RDB88297.1"/>
    <property type="molecule type" value="Genomic_DNA"/>
</dbReference>
<evidence type="ECO:0000313" key="16">
    <source>
        <dbReference type="EMBL" id="RDC41647.1"/>
    </source>
</evidence>
<dbReference type="GO" id="GO:0003677">
    <property type="term" value="F:DNA binding"/>
    <property type="evidence" value="ECO:0007669"/>
    <property type="project" value="UniProtKB-KW"/>
</dbReference>
<protein>
    <recommendedName>
        <fullName evidence="8">Probable DNA 3'-5' helicase RecG</fullName>
    </recommendedName>
</protein>
<dbReference type="Gene3D" id="2.40.50.140">
    <property type="entry name" value="Nucleic acid-binding proteins"/>
    <property type="match status" value="1"/>
</dbReference>
<dbReference type="InterPro" id="IPR011545">
    <property type="entry name" value="DEAD/DEAH_box_helicase_dom"/>
</dbReference>
<dbReference type="Pfam" id="PF00270">
    <property type="entry name" value="DEAD"/>
    <property type="match status" value="1"/>
</dbReference>
<dbReference type="AlphaFoldDB" id="A0A369ML94"/>
<reference evidence="18 19" key="2">
    <citation type="journal article" date="2018" name="Elife">
        <title>Discovery and characterization of a prevalent human gut bacterial enzyme sufficient for the inactivation of a family of plant toxins.</title>
        <authorList>
            <person name="Koppel N."/>
            <person name="Bisanz J.E."/>
            <person name="Pandelia M.E."/>
            <person name="Turnbaugh P.J."/>
            <person name="Balskus E.P."/>
        </authorList>
    </citation>
    <scope>NUCLEOTIDE SEQUENCE [LARGE SCALE GENOMIC DNA]</scope>
    <source>
        <strain evidence="16 20">16A</strain>
        <strain evidence="15 19">FAA1-1-60AUCSF</strain>
        <strain evidence="14 18">MR1 #12</strain>
        <strain evidence="13 21">W1 BHI 6</strain>
    </source>
</reference>
<dbReference type="InterPro" id="IPR033454">
    <property type="entry name" value="RecG_wedge"/>
</dbReference>
<dbReference type="SMART" id="SM00487">
    <property type="entry name" value="DEXDc"/>
    <property type="match status" value="1"/>
</dbReference>
<evidence type="ECO:0000256" key="3">
    <source>
        <dbReference type="ARBA" id="ARBA00022801"/>
    </source>
</evidence>
<reference evidence="17 22" key="1">
    <citation type="journal article" date="2005" name="Appl. Environ. Microbiol.">
        <title>Intestinal bacterial communities that produce active estrogen-like compounds enterodiol and enterolactone in humans.</title>
        <authorList>
            <person name="Clavel T."/>
            <person name="Henderson G."/>
            <person name="Alpert C.A."/>
            <person name="Philippe C."/>
            <person name="Rigottier-Gois L."/>
            <person name="Dore J."/>
            <person name="Blaut M."/>
        </authorList>
    </citation>
    <scope>NUCLEOTIDE SEQUENCE [LARGE SCALE GENOMIC DNA]</scope>
    <source>
        <strain evidence="17 22">SECO-MT75m2</strain>
    </source>
</reference>
<feature type="domain" description="Helicase C-terminal" evidence="11">
    <location>
        <begin position="512"/>
        <end position="667"/>
    </location>
</feature>
<name>A0A369ML94_EGGLN</name>
<dbReference type="Proteomes" id="UP000253970">
    <property type="component" value="Unassembled WGS sequence"/>
</dbReference>
<dbReference type="Proteomes" id="UP000253915">
    <property type="component" value="Unassembled WGS sequence"/>
</dbReference>
<evidence type="ECO:0000256" key="2">
    <source>
        <dbReference type="ARBA" id="ARBA00022763"/>
    </source>
</evidence>
<evidence type="ECO:0000256" key="9">
    <source>
        <dbReference type="SAM" id="MobiDB-lite"/>
    </source>
</evidence>
<comment type="caution">
    <text evidence="13">The sequence shown here is derived from an EMBL/GenBank/DDBJ whole genome shotgun (WGS) entry which is preliminary data.</text>
</comment>
<evidence type="ECO:0000256" key="5">
    <source>
        <dbReference type="ARBA" id="ARBA00022840"/>
    </source>
</evidence>
<evidence type="ECO:0000256" key="6">
    <source>
        <dbReference type="ARBA" id="ARBA00023125"/>
    </source>
</evidence>
<dbReference type="Pfam" id="PF00271">
    <property type="entry name" value="Helicase_C"/>
    <property type="match status" value="1"/>
</dbReference>
<reference evidence="17" key="3">
    <citation type="submission" date="2019-06" db="EMBL/GenBank/DDBJ databases">
        <authorList>
            <person name="Bisanz J.E."/>
            <person name="Turnbaugh P.J."/>
        </authorList>
    </citation>
    <scope>NUCLEOTIDE SEQUENCE</scope>
    <source>
        <strain evidence="17">SECO-MT75m2</strain>
    </source>
</reference>
<dbReference type="PROSITE" id="PS51192">
    <property type="entry name" value="HELICASE_ATP_BIND_1"/>
    <property type="match status" value="1"/>
</dbReference>
<accession>A0A369ML94</accession>
<sequence>MNNDRPDRLAATLALDESVGRVRLVSPARARALDGLGIRTVRDLATHFPRRYIDLSRKATVAAGVIGEQCTVEGAVHEIKLKKPKPRLTLVELSLVDGTGVLMVTCFRQPWLMDQVKPGMRIAVAGKLEFNYGFKRMTNPYLEVLDGEGAAEGMIIPVHPACEKISAAWMRRLVGNALEAVCGLHDPLPLELRAKYRLMSRGAALSCIHFPHAMDEVAEARRRLVYEELLLLELMLMRESRERTDGCEPVVHAVDGPRMAALAEAVPFRLTDEQEEAKRDILAALAAPQTANHLLLGDVGTGKTVVAAFALAAAADTGAQALLMAPTEVLARQHGKSLGPLFDAAGISWAVLTGSTPSAEREAVLARVAEGSVDVLIGTHALLEDDVAPRRLSLVVIDEQQRFGVEQRAKLLAKGDAPDALYLTATPIPRSLALALFGNLTLSYLKHRPHDAAQRATFVHQKADRGHAYDAARAALARGEQVYVVCPLIGQDSGERDAKAADGGSGGRRREADEEAYEYAAISIETDDDLEGDDVAAAAKEASYLQGTVFADYRVELLHGRMPASEKQAVMQRFRDNETQVLVATTVIEVGVDVPNATVMIVEDADRFGLSQLHQLRGRVGRGEKAAEVHLVSASKSDAALTRLSAMVDTDDGFELASYDLSLRREGDILGNRQHGASGLKLVNVMRDGAVIEAAHADAAAILEEDPNLELPAHRALAREVRIVYANDHVAQGG</sequence>
<evidence type="ECO:0000256" key="4">
    <source>
        <dbReference type="ARBA" id="ARBA00022806"/>
    </source>
</evidence>
<evidence type="ECO:0000313" key="23">
    <source>
        <dbReference type="Proteomes" id="UP000436429"/>
    </source>
</evidence>
<dbReference type="SMART" id="SM00490">
    <property type="entry name" value="HELICc"/>
    <property type="match status" value="1"/>
</dbReference>
<feature type="domain" description="Helicase ATP-binding" evidence="10">
    <location>
        <begin position="284"/>
        <end position="445"/>
    </location>
</feature>
<evidence type="ECO:0000256" key="8">
    <source>
        <dbReference type="ARBA" id="ARBA00049819"/>
    </source>
</evidence>
<dbReference type="GeneID" id="69510764"/>
<dbReference type="EMBL" id="WPOM01000006">
    <property type="protein sequence ID" value="MVN32438.1"/>
    <property type="molecule type" value="Genomic_DNA"/>
</dbReference>
<dbReference type="PANTHER" id="PTHR47964">
    <property type="entry name" value="ATP-DEPENDENT DNA HELICASE HOMOLOG RECG, CHLOROPLASTIC"/>
    <property type="match status" value="1"/>
</dbReference>
<dbReference type="EMBL" id="PPTU01000001">
    <property type="protein sequence ID" value="RDB73463.1"/>
    <property type="molecule type" value="Genomic_DNA"/>
</dbReference>
<keyword evidence="2" id="KW-0227">DNA damage</keyword>
<dbReference type="EMBL" id="VEVP01000006">
    <property type="protein sequence ID" value="TNU93975.1"/>
    <property type="molecule type" value="Genomic_DNA"/>
</dbReference>
<evidence type="ECO:0000313" key="19">
    <source>
        <dbReference type="Proteomes" id="UP000253857"/>
    </source>
</evidence>
<dbReference type="InterPro" id="IPR001650">
    <property type="entry name" value="Helicase_C-like"/>
</dbReference>
<dbReference type="Proteomes" id="UP000436429">
    <property type="component" value="Unassembled WGS sequence"/>
</dbReference>
<dbReference type="Proteomes" id="UP000253752">
    <property type="component" value="Unassembled WGS sequence"/>
</dbReference>
<evidence type="ECO:0000256" key="1">
    <source>
        <dbReference type="ARBA" id="ARBA00022741"/>
    </source>
</evidence>
<dbReference type="RefSeq" id="WP_009304517.1">
    <property type="nucleotide sequence ID" value="NZ_AP025575.1"/>
</dbReference>
<dbReference type="SUPFAM" id="SSF50249">
    <property type="entry name" value="Nucleic acid-binding proteins"/>
    <property type="match status" value="1"/>
</dbReference>
<keyword evidence="5" id="KW-0067">ATP-binding</keyword>
<evidence type="ECO:0000259" key="10">
    <source>
        <dbReference type="PROSITE" id="PS51192"/>
    </source>
</evidence>
<dbReference type="Proteomes" id="UP000312594">
    <property type="component" value="Unassembled WGS sequence"/>
</dbReference>
<dbReference type="InterPro" id="IPR045562">
    <property type="entry name" value="RecG_dom3_C"/>
</dbReference>
<dbReference type="Pfam" id="PF17191">
    <property type="entry name" value="RecG_wedge"/>
    <property type="match status" value="1"/>
</dbReference>
<evidence type="ECO:0000256" key="7">
    <source>
        <dbReference type="ARBA" id="ARBA00023204"/>
    </source>
</evidence>
<dbReference type="Proteomes" id="UP000253857">
    <property type="component" value="Unassembled WGS sequence"/>
</dbReference>
<keyword evidence="1" id="KW-0547">Nucleotide-binding</keyword>
<evidence type="ECO:0000313" key="13">
    <source>
        <dbReference type="EMBL" id="RDB73463.1"/>
    </source>
</evidence>
<reference evidence="12 23" key="4">
    <citation type="submission" date="2019-11" db="EMBL/GenBank/DDBJ databases">
        <title>Whole genome shotgun sequencing (WGS) data from Adlercreutzia equolifaciens ResAG-91, Eggerthella lenta MRI-F36, MRI-F37, MRI-F40, ResAG-49, ResAG-88, ResAG-121, ResAG-145, and Gordonibacter sp. ResAG-5, ResAG-26, ResAG-43, ResAG-50, ResAG-59.</title>
        <authorList>
            <person name="Stoll D.A."/>
            <person name="Danylec N."/>
            <person name="Franz C.M.A.P."/>
            <person name="Huch M."/>
        </authorList>
    </citation>
    <scope>NUCLEOTIDE SEQUENCE [LARGE SCALE GENOMIC DNA]</scope>
    <source>
        <strain evidence="12 23">ResAG-88</strain>
    </source>
</reference>
<proteinExistence type="predicted"/>
<dbReference type="EMBL" id="PPUQ01000001">
    <property type="protein sequence ID" value="RDC41647.1"/>
    <property type="molecule type" value="Genomic_DNA"/>
</dbReference>
<keyword evidence="3" id="KW-0378">Hydrolase</keyword>
<dbReference type="EMBL" id="PPTX01000004">
    <property type="protein sequence ID" value="RDB80769.1"/>
    <property type="molecule type" value="Genomic_DNA"/>
</dbReference>
<dbReference type="OMA" id="DNGFQAC"/>
<evidence type="ECO:0000313" key="15">
    <source>
        <dbReference type="EMBL" id="RDB88297.1"/>
    </source>
</evidence>
<evidence type="ECO:0000313" key="21">
    <source>
        <dbReference type="Proteomes" id="UP000253970"/>
    </source>
</evidence>
<keyword evidence="4 13" id="KW-0347">Helicase</keyword>
<evidence type="ECO:0000313" key="18">
    <source>
        <dbReference type="Proteomes" id="UP000253752"/>
    </source>
</evidence>
<dbReference type="GO" id="GO:0005524">
    <property type="term" value="F:ATP binding"/>
    <property type="evidence" value="ECO:0007669"/>
    <property type="project" value="UniProtKB-KW"/>
</dbReference>